<dbReference type="EMBL" id="JAQQBS010000004">
    <property type="protein sequence ID" value="KAK0169759.1"/>
    <property type="molecule type" value="Genomic_DNA"/>
</dbReference>
<evidence type="ECO:0000256" key="1">
    <source>
        <dbReference type="SAM" id="Coils"/>
    </source>
</evidence>
<name>A0AA39FI42_9HYME</name>
<reference evidence="3" key="1">
    <citation type="journal article" date="2023" name="bioRxiv">
        <title>Scaffold-level genome assemblies of two parasitoid biocontrol wasps reveal the parthenogenesis mechanism and an associated novel virus.</title>
        <authorList>
            <person name="Inwood S."/>
            <person name="Skelly J."/>
            <person name="Guhlin J."/>
            <person name="Harrop T."/>
            <person name="Goldson S."/>
            <person name="Dearden P."/>
        </authorList>
    </citation>
    <scope>NUCLEOTIDE SEQUENCE</scope>
    <source>
        <strain evidence="3">Irish</strain>
        <tissue evidence="3">Whole body</tissue>
    </source>
</reference>
<gene>
    <name evidence="3" type="ORF">PV328_010401</name>
</gene>
<dbReference type="InterPro" id="IPR057251">
    <property type="entry name" value="FP_C"/>
</dbReference>
<evidence type="ECO:0000259" key="2">
    <source>
        <dbReference type="Pfam" id="PF25298"/>
    </source>
</evidence>
<dbReference type="AlphaFoldDB" id="A0AA39FI42"/>
<organism evidence="3 4">
    <name type="scientific">Microctonus aethiopoides</name>
    <dbReference type="NCBI Taxonomy" id="144406"/>
    <lineage>
        <taxon>Eukaryota</taxon>
        <taxon>Metazoa</taxon>
        <taxon>Ecdysozoa</taxon>
        <taxon>Arthropoda</taxon>
        <taxon>Hexapoda</taxon>
        <taxon>Insecta</taxon>
        <taxon>Pterygota</taxon>
        <taxon>Neoptera</taxon>
        <taxon>Endopterygota</taxon>
        <taxon>Hymenoptera</taxon>
        <taxon>Apocrita</taxon>
        <taxon>Ichneumonoidea</taxon>
        <taxon>Braconidae</taxon>
        <taxon>Euphorinae</taxon>
        <taxon>Microctonus</taxon>
    </lineage>
</organism>
<protein>
    <recommendedName>
        <fullName evidence="2">FP protein C-terminal domain-containing protein</fullName>
    </recommendedName>
</protein>
<dbReference type="Pfam" id="PF25298">
    <property type="entry name" value="Baculo_FP_2nd"/>
    <property type="match status" value="1"/>
</dbReference>
<feature type="coiled-coil region" evidence="1">
    <location>
        <begin position="149"/>
        <end position="197"/>
    </location>
</feature>
<evidence type="ECO:0000313" key="3">
    <source>
        <dbReference type="EMBL" id="KAK0169759.1"/>
    </source>
</evidence>
<keyword evidence="4" id="KW-1185">Reference proteome</keyword>
<feature type="domain" description="FP protein C-terminal" evidence="2">
    <location>
        <begin position="317"/>
        <end position="366"/>
    </location>
</feature>
<accession>A0AA39FI42</accession>
<reference evidence="3" key="2">
    <citation type="submission" date="2023-03" db="EMBL/GenBank/DDBJ databases">
        <authorList>
            <person name="Inwood S.N."/>
            <person name="Skelly J.G."/>
            <person name="Guhlin J."/>
            <person name="Harrop T.W.R."/>
            <person name="Goldson S.G."/>
            <person name="Dearden P.K."/>
        </authorList>
    </citation>
    <scope>NUCLEOTIDE SEQUENCE</scope>
    <source>
        <strain evidence="3">Irish</strain>
        <tissue evidence="3">Whole body</tissue>
    </source>
</reference>
<dbReference type="Proteomes" id="UP001168990">
    <property type="component" value="Unassembled WGS sequence"/>
</dbReference>
<comment type="caution">
    <text evidence="3">The sequence shown here is derived from an EMBL/GenBank/DDBJ whole genome shotgun (WGS) entry which is preliminary data.</text>
</comment>
<proteinExistence type="predicted"/>
<sequence length="370" mass="42046">MSTECARCKQLLVREYRQCSICLHRFHPSCSRIYLSYRIANLCCFKNLSTIMPNELHSRDVTYKQSSSPSSLSVLTSPELSSGSSLLSIETTLNVFINQQTLFNKDLSDAITSIKLQSKNQQDMNIKLNASMKQQIKGQEEITTKLNEIKNLTKTLADHEVRIKKLEQQNNLLSNELSEVLDQNELLAREIEELKVTLSGISSESILSEIIISAIPIQLSDDLQHVVSRVLTSLDSSQLLSDVLDIRKVAPKNDTRTASTSSTAQSTKTSVIVRFKSANIARFLIEKKRRKGSLTLKHVFDSDIRGKVYVNEFLSTKVHNLYRKTKEIVISRKWKYVWVREGKMYVRQNDGSDKICISSDADLDQIIPQQ</sequence>
<evidence type="ECO:0000313" key="4">
    <source>
        <dbReference type="Proteomes" id="UP001168990"/>
    </source>
</evidence>
<keyword evidence="1" id="KW-0175">Coiled coil</keyword>